<feature type="compositionally biased region" description="Basic and acidic residues" evidence="1">
    <location>
        <begin position="72"/>
        <end position="85"/>
    </location>
</feature>
<dbReference type="Proteomes" id="UP000054388">
    <property type="component" value="Unassembled WGS sequence"/>
</dbReference>
<evidence type="ECO:0000313" key="3">
    <source>
        <dbReference type="Proteomes" id="UP000054388"/>
    </source>
</evidence>
<protein>
    <submittedName>
        <fullName evidence="2">Uncharacterized protein</fullName>
    </submittedName>
</protein>
<reference evidence="2 3" key="1">
    <citation type="submission" date="2015-10" db="EMBL/GenBank/DDBJ databases">
        <title>Genome sequence of Chryseobacterium greenlandense.</title>
        <authorList>
            <person name="Newman J."/>
            <person name="Fischer K."/>
            <person name="Miller J."/>
        </authorList>
    </citation>
    <scope>NUCLEOTIDE SEQUENCE [LARGE SCALE GENOMIC DNA]</scope>
    <source>
        <strain evidence="2 3">UMB34</strain>
    </source>
</reference>
<dbReference type="RefSeq" id="WP_059137933.1">
    <property type="nucleotide sequence ID" value="NZ_LMAI01000015.1"/>
</dbReference>
<accession>A0A117KA78</accession>
<gene>
    <name evidence="2" type="ORF">AR686_17670</name>
</gene>
<dbReference type="AlphaFoldDB" id="A0A117KA78"/>
<evidence type="ECO:0000313" key="2">
    <source>
        <dbReference type="EMBL" id="KUJ54016.1"/>
    </source>
</evidence>
<comment type="caution">
    <text evidence="2">The sequence shown here is derived from an EMBL/GenBank/DDBJ whole genome shotgun (WGS) entry which is preliminary data.</text>
</comment>
<proteinExistence type="predicted"/>
<feature type="region of interest" description="Disordered" evidence="1">
    <location>
        <begin position="66"/>
        <end position="85"/>
    </location>
</feature>
<evidence type="ECO:0000256" key="1">
    <source>
        <dbReference type="SAM" id="MobiDB-lite"/>
    </source>
</evidence>
<sequence length="137" mass="16700">MQTEKTCPICKILKTASDFDKYFSKERQKYRLQNYCKECSKPIKAKRSADYYQNHKKERIAYAKDYANRPQNIEKDRRQKVESKKRIRENLSDSYVRDLMVQKYKFSNEYLLKNPEIVNLYKGTLKIKRLIKKRKNE</sequence>
<dbReference type="EMBL" id="LMAI01000015">
    <property type="protein sequence ID" value="KUJ54016.1"/>
    <property type="molecule type" value="Genomic_DNA"/>
</dbReference>
<name>A0A117KA78_9FLAO</name>
<organism evidence="2 3">
    <name type="scientific">Chryseobacterium aquaticum subsp. greenlandense</name>
    <dbReference type="NCBI Taxonomy" id="345663"/>
    <lineage>
        <taxon>Bacteria</taxon>
        <taxon>Pseudomonadati</taxon>
        <taxon>Bacteroidota</taxon>
        <taxon>Flavobacteriia</taxon>
        <taxon>Flavobacteriales</taxon>
        <taxon>Weeksellaceae</taxon>
        <taxon>Chryseobacterium group</taxon>
        <taxon>Chryseobacterium</taxon>
    </lineage>
</organism>